<protein>
    <submittedName>
        <fullName evidence="4">Serine protease inhibitor 3-like</fullName>
    </submittedName>
</protein>
<dbReference type="OrthoDB" id="10026631at2759"/>
<keyword evidence="1" id="KW-0732">Signal</keyword>
<keyword evidence="4" id="KW-0646">Protease inhibitor</keyword>
<evidence type="ECO:0000313" key="4">
    <source>
        <dbReference type="RefSeq" id="XP_011642383.1"/>
    </source>
</evidence>
<gene>
    <name evidence="4" type="primary">LOC105430494</name>
</gene>
<dbReference type="GO" id="GO:0004867">
    <property type="term" value="F:serine-type endopeptidase inhibitor activity"/>
    <property type="evidence" value="ECO:0007669"/>
    <property type="project" value="UniProtKB-KW"/>
</dbReference>
<evidence type="ECO:0000313" key="3">
    <source>
        <dbReference type="Proteomes" id="UP000504615"/>
    </source>
</evidence>
<name>A0A6I9XBZ1_9HYME</name>
<organism evidence="3 4">
    <name type="scientific">Pogonomyrmex barbatus</name>
    <name type="common">red harvester ant</name>
    <dbReference type="NCBI Taxonomy" id="144034"/>
    <lineage>
        <taxon>Eukaryota</taxon>
        <taxon>Metazoa</taxon>
        <taxon>Ecdysozoa</taxon>
        <taxon>Arthropoda</taxon>
        <taxon>Hexapoda</taxon>
        <taxon>Insecta</taxon>
        <taxon>Pterygota</taxon>
        <taxon>Neoptera</taxon>
        <taxon>Endopterygota</taxon>
        <taxon>Hymenoptera</taxon>
        <taxon>Apocrita</taxon>
        <taxon>Aculeata</taxon>
        <taxon>Formicoidea</taxon>
        <taxon>Formicidae</taxon>
        <taxon>Myrmicinae</taxon>
        <taxon>Pogonomyrmex</taxon>
    </lineage>
</organism>
<dbReference type="AlphaFoldDB" id="A0A6I9XBZ1"/>
<evidence type="ECO:0000259" key="2">
    <source>
        <dbReference type="Pfam" id="PF05375"/>
    </source>
</evidence>
<keyword evidence="3" id="KW-1185">Reference proteome</keyword>
<reference evidence="4" key="1">
    <citation type="submission" date="2025-08" db="UniProtKB">
        <authorList>
            <consortium name="RefSeq"/>
        </authorList>
    </citation>
    <scope>IDENTIFICATION</scope>
</reference>
<dbReference type="KEGG" id="pbar:105430494"/>
<dbReference type="Proteomes" id="UP000504615">
    <property type="component" value="Unplaced"/>
</dbReference>
<dbReference type="RefSeq" id="XP_011642383.1">
    <property type="nucleotide sequence ID" value="XM_011644081.1"/>
</dbReference>
<proteinExistence type="predicted"/>
<accession>A0A6I9XBZ1</accession>
<feature type="chain" id="PRO_5026845746" evidence="1">
    <location>
        <begin position="26"/>
        <end position="55"/>
    </location>
</feature>
<dbReference type="Pfam" id="PF05375">
    <property type="entry name" value="Pacifastin_I"/>
    <property type="match status" value="1"/>
</dbReference>
<dbReference type="InterPro" id="IPR008037">
    <property type="entry name" value="Pacifastin_dom"/>
</dbReference>
<dbReference type="SUPFAM" id="SSF57603">
    <property type="entry name" value="FnI-like domain"/>
    <property type="match status" value="1"/>
</dbReference>
<evidence type="ECO:0000256" key="1">
    <source>
        <dbReference type="SAM" id="SignalP"/>
    </source>
</evidence>
<keyword evidence="4" id="KW-0722">Serine protease inhibitor</keyword>
<sequence length="55" mass="6191">MSYKFTLLILMTIIASALLIQKTLACEKDERKFDGCNTCICIEGSWACTKKWCGP</sequence>
<dbReference type="GeneID" id="105430494"/>
<feature type="domain" description="Pacifastin" evidence="2">
    <location>
        <begin position="26"/>
        <end position="55"/>
    </location>
</feature>
<feature type="signal peptide" evidence="1">
    <location>
        <begin position="1"/>
        <end position="25"/>
    </location>
</feature>